<dbReference type="RefSeq" id="WP_204040536.1">
    <property type="nucleotide sequence ID" value="NZ_BOOA01000012.1"/>
</dbReference>
<comment type="caution">
    <text evidence="1">The sequence shown here is derived from an EMBL/GenBank/DDBJ whole genome shotgun (WGS) entry which is preliminary data.</text>
</comment>
<keyword evidence="2" id="KW-1185">Reference proteome</keyword>
<dbReference type="Proteomes" id="UP000640052">
    <property type="component" value="Unassembled WGS sequence"/>
</dbReference>
<dbReference type="InterPro" id="IPR029058">
    <property type="entry name" value="AB_hydrolase_fold"/>
</dbReference>
<dbReference type="Gene3D" id="3.40.50.1820">
    <property type="entry name" value="alpha/beta hydrolase"/>
    <property type="match status" value="1"/>
</dbReference>
<proteinExistence type="predicted"/>
<sequence length="278" mass="30169">MPIAILHDGATIDVQVHGEGPNLLLPVNPEPAEEGPAAQAMREWGGDPSLGHSLISGLSAEFRVVAFDYEAHVMAHPKTLTPDNLAHDLLAVADAVNAESFGYYGYSWLALSGMQLALRTRRCAALVMGGYPPIGGPYAEMLEVTRASYRLAVEERDAPPRGPVEVGDWDNVSVGASPEQAGQFLALYESLQDFDDVAAQDRLGCPRLCFAGSADVIDYSPKWGGVRVDIAGPLVQRRTELEKFGWEVHVFDGLDHMAAMRAERVVPLIRPWLAGKLR</sequence>
<evidence type="ECO:0008006" key="3">
    <source>
        <dbReference type="Google" id="ProtNLM"/>
    </source>
</evidence>
<evidence type="ECO:0000313" key="2">
    <source>
        <dbReference type="Proteomes" id="UP000640052"/>
    </source>
</evidence>
<gene>
    <name evidence="1" type="ORF">Aph01nite_20710</name>
</gene>
<organism evidence="1 2">
    <name type="scientific">Acrocarpospora phusangensis</name>
    <dbReference type="NCBI Taxonomy" id="1070424"/>
    <lineage>
        <taxon>Bacteria</taxon>
        <taxon>Bacillati</taxon>
        <taxon>Actinomycetota</taxon>
        <taxon>Actinomycetes</taxon>
        <taxon>Streptosporangiales</taxon>
        <taxon>Streptosporangiaceae</taxon>
        <taxon>Acrocarpospora</taxon>
    </lineage>
</organism>
<protein>
    <recommendedName>
        <fullName evidence="3">Alpha/beta hydrolase</fullName>
    </recommendedName>
</protein>
<name>A0A919UJE8_9ACTN</name>
<accession>A0A919UJE8</accession>
<dbReference type="EMBL" id="BOOA01000012">
    <property type="protein sequence ID" value="GIH23761.1"/>
    <property type="molecule type" value="Genomic_DNA"/>
</dbReference>
<evidence type="ECO:0000313" key="1">
    <source>
        <dbReference type="EMBL" id="GIH23761.1"/>
    </source>
</evidence>
<dbReference type="AlphaFoldDB" id="A0A919UJE8"/>
<reference evidence="1" key="1">
    <citation type="submission" date="2021-01" db="EMBL/GenBank/DDBJ databases">
        <title>Whole genome shotgun sequence of Acrocarpospora phusangensis NBRC 108782.</title>
        <authorList>
            <person name="Komaki H."/>
            <person name="Tamura T."/>
        </authorList>
    </citation>
    <scope>NUCLEOTIDE SEQUENCE</scope>
    <source>
        <strain evidence="1">NBRC 108782</strain>
    </source>
</reference>
<dbReference type="SUPFAM" id="SSF53474">
    <property type="entry name" value="alpha/beta-Hydrolases"/>
    <property type="match status" value="1"/>
</dbReference>